<protein>
    <submittedName>
        <fullName evidence="2">Fumarylacetoacetate (FAA) hydrolase</fullName>
    </submittedName>
</protein>
<organism evidence="2 3">
    <name type="scientific">Sphingobium chlorophenolicum L-1</name>
    <dbReference type="NCBI Taxonomy" id="690566"/>
    <lineage>
        <taxon>Bacteria</taxon>
        <taxon>Pseudomonadati</taxon>
        <taxon>Pseudomonadota</taxon>
        <taxon>Alphaproteobacteria</taxon>
        <taxon>Sphingomonadales</taxon>
        <taxon>Sphingomonadaceae</taxon>
        <taxon>Sphingobium</taxon>
    </lineage>
</organism>
<dbReference type="Gene3D" id="3.90.850.10">
    <property type="entry name" value="Fumarylacetoacetase-like, C-terminal domain"/>
    <property type="match status" value="1"/>
</dbReference>
<reference evidence="2 3" key="1">
    <citation type="submission" date="2011-05" db="EMBL/GenBank/DDBJ databases">
        <title>Complete sequence of chromosome 1 of Sphingobium chlorophenolicum L-1.</title>
        <authorList>
            <consortium name="US DOE Joint Genome Institute"/>
            <person name="Lucas S."/>
            <person name="Han J."/>
            <person name="Lapidus A."/>
            <person name="Cheng J.-F."/>
            <person name="Goodwin L."/>
            <person name="Pitluck S."/>
            <person name="Peters L."/>
            <person name="Daligault H."/>
            <person name="Han C."/>
            <person name="Tapia R."/>
            <person name="Land M."/>
            <person name="Hauser L."/>
            <person name="Kyrpides N."/>
            <person name="Ivanova N."/>
            <person name="Pagani I."/>
            <person name="Turner P."/>
            <person name="Copley S."/>
            <person name="Woyke T."/>
        </authorList>
    </citation>
    <scope>NUCLEOTIDE SEQUENCE [LARGE SCALE GENOMIC DNA]</scope>
    <source>
        <strain evidence="2 3">L-1</strain>
    </source>
</reference>
<keyword evidence="2" id="KW-0378">Hydrolase</keyword>
<dbReference type="InterPro" id="IPR011234">
    <property type="entry name" value="Fumarylacetoacetase-like_C"/>
</dbReference>
<evidence type="ECO:0000313" key="2">
    <source>
        <dbReference type="EMBL" id="AEG48376.1"/>
    </source>
</evidence>
<dbReference type="EMBL" id="CP002798">
    <property type="protein sequence ID" value="AEG48376.1"/>
    <property type="molecule type" value="Genomic_DNA"/>
</dbReference>
<dbReference type="STRING" id="690566.Sphch_0681"/>
<dbReference type="KEGG" id="sch:Sphch_0681"/>
<dbReference type="HOGENOM" id="CLU_028458_3_3_5"/>
<dbReference type="GO" id="GO:0016787">
    <property type="term" value="F:hydrolase activity"/>
    <property type="evidence" value="ECO:0007669"/>
    <property type="project" value="UniProtKB-KW"/>
</dbReference>
<keyword evidence="3" id="KW-1185">Reference proteome</keyword>
<dbReference type="InterPro" id="IPR036663">
    <property type="entry name" value="Fumarylacetoacetase_C_sf"/>
</dbReference>
<dbReference type="PANTHER" id="PTHR43211">
    <property type="entry name" value="FUMARYLACETOACETATE HYDROLASE"/>
    <property type="match status" value="1"/>
</dbReference>
<dbReference type="Pfam" id="PF01557">
    <property type="entry name" value="FAA_hydrolase"/>
    <property type="match status" value="1"/>
</dbReference>
<gene>
    <name evidence="2" type="ORF">Sphch_0681</name>
</gene>
<dbReference type="RefSeq" id="WP_013846641.1">
    <property type="nucleotide sequence ID" value="NC_015593.1"/>
</dbReference>
<dbReference type="SUPFAM" id="SSF56529">
    <property type="entry name" value="FAH"/>
    <property type="match status" value="1"/>
</dbReference>
<proteinExistence type="predicted"/>
<name>F6EYY4_SPHCR</name>
<evidence type="ECO:0000259" key="1">
    <source>
        <dbReference type="Pfam" id="PF01557"/>
    </source>
</evidence>
<dbReference type="Proteomes" id="UP000007150">
    <property type="component" value="Chromosome 1"/>
</dbReference>
<feature type="domain" description="Fumarylacetoacetase-like C-terminal" evidence="1">
    <location>
        <begin position="132"/>
        <end position="317"/>
    </location>
</feature>
<dbReference type="PANTHER" id="PTHR43211:SF1">
    <property type="entry name" value="BLL6422 PROTEIN"/>
    <property type="match status" value="1"/>
</dbReference>
<accession>F6EYY4</accession>
<evidence type="ECO:0000313" key="3">
    <source>
        <dbReference type="Proteomes" id="UP000007150"/>
    </source>
</evidence>
<sequence>MRFVTFEQSGGTYVGALVGIGGIKNLTEASAASGRGDPAWFKSMQALIESGEAGLDEARRLLETDGHIVPADAVRLLAPLPRPQSIRDFFTFPGHIRQSYAGMQRLGAKLAGASAPAVPPLTEIPALYLEKAIYHKGNPLTVVGPGAEILWPSYSQCMDFELELAIVIGCPGVDISADQAAAHIFGYTIFNDFSARDAQMAEMPGMMGPAKGKDFDRSNAIGPCIATPDEFPDVHDIRMRAFVNGELWAEGSNSVMLHRFEDIIAYVSRGETLHPGELLGSGTMDNGCGLEHDRFLEDGDEVTLEIDGIGTLINTVRRRK</sequence>
<dbReference type="AlphaFoldDB" id="F6EYY4"/>